<dbReference type="InterPro" id="IPR020845">
    <property type="entry name" value="AMP-binding_CS"/>
</dbReference>
<dbReference type="PANTHER" id="PTHR24096">
    <property type="entry name" value="LONG-CHAIN-FATTY-ACID--COA LIGASE"/>
    <property type="match status" value="1"/>
</dbReference>
<dbReference type="InterPro" id="IPR000873">
    <property type="entry name" value="AMP-dep_synth/lig_dom"/>
</dbReference>
<evidence type="ECO:0000259" key="1">
    <source>
        <dbReference type="Pfam" id="PF00501"/>
    </source>
</evidence>
<feature type="domain" description="AMP-dependent synthetase/ligase" evidence="1">
    <location>
        <begin position="39"/>
        <end position="410"/>
    </location>
</feature>
<dbReference type="Gene3D" id="3.30.300.30">
    <property type="match status" value="1"/>
</dbReference>
<reference evidence="2 3" key="1">
    <citation type="submission" date="2023-04" db="EMBL/GenBank/DDBJ databases">
        <title>Genome of Basidiobolus ranarum AG-B5.</title>
        <authorList>
            <person name="Stajich J.E."/>
            <person name="Carter-House D."/>
            <person name="Gryganskyi A."/>
        </authorList>
    </citation>
    <scope>NUCLEOTIDE SEQUENCE [LARGE SCALE GENOMIC DNA]</scope>
    <source>
        <strain evidence="2 3">AG-B5</strain>
    </source>
</reference>
<keyword evidence="3" id="KW-1185">Reference proteome</keyword>
<dbReference type="Gene3D" id="3.40.50.12780">
    <property type="entry name" value="N-terminal domain of ligase-like"/>
    <property type="match status" value="1"/>
</dbReference>
<dbReference type="InterPro" id="IPR042099">
    <property type="entry name" value="ANL_N_sf"/>
</dbReference>
<proteinExistence type="predicted"/>
<dbReference type="InterPro" id="IPR045851">
    <property type="entry name" value="AMP-bd_C_sf"/>
</dbReference>
<dbReference type="EMBL" id="JASJQH010009193">
    <property type="protein sequence ID" value="KAK9680730.1"/>
    <property type="molecule type" value="Genomic_DNA"/>
</dbReference>
<name>A0ABR2VMG2_9FUNG</name>
<dbReference type="PANTHER" id="PTHR24096:SF267">
    <property type="entry name" value="MALONATE--COA LIGASE ACSF3, MITOCHONDRIAL"/>
    <property type="match status" value="1"/>
</dbReference>
<protein>
    <recommendedName>
        <fullName evidence="1">AMP-dependent synthetase/ligase domain-containing protein</fullName>
    </recommendedName>
</protein>
<dbReference type="Proteomes" id="UP001479436">
    <property type="component" value="Unassembled WGS sequence"/>
</dbReference>
<evidence type="ECO:0000313" key="3">
    <source>
        <dbReference type="Proteomes" id="UP001479436"/>
    </source>
</evidence>
<evidence type="ECO:0000313" key="2">
    <source>
        <dbReference type="EMBL" id="KAK9680730.1"/>
    </source>
</evidence>
<organism evidence="2 3">
    <name type="scientific">Basidiobolus ranarum</name>
    <dbReference type="NCBI Taxonomy" id="34480"/>
    <lineage>
        <taxon>Eukaryota</taxon>
        <taxon>Fungi</taxon>
        <taxon>Fungi incertae sedis</taxon>
        <taxon>Zoopagomycota</taxon>
        <taxon>Entomophthoromycotina</taxon>
        <taxon>Basidiobolomycetes</taxon>
        <taxon>Basidiobolales</taxon>
        <taxon>Basidiobolaceae</taxon>
        <taxon>Basidiobolus</taxon>
    </lineage>
</organism>
<comment type="caution">
    <text evidence="2">The sequence shown here is derived from an EMBL/GenBank/DDBJ whole genome shotgun (WGS) entry which is preliminary data.</text>
</comment>
<sequence>MSQSRSSMNLLQVLVDTAKNHPNRGLYYINNLEDIANPSFSSYSSLLTRAYSIGKELHGLTQNTTRQTVVLYFDNHQDTIDHFWGALAAGFLPCVLGTLKGDNEKKEMELSHLHSLLDKPIFLCRQKDQSELNSFNPDLHIQPIDNFNAQNNLEANIDLNELETSLSLDLNNQNTLDEVAVLLLTSGSTGNSKAVEHTHANVLIATKFKVDDYQLESTDTVLNWVGCDHVAGLIENHITPIVAGANQVQVAASVITLEPLALLEIAEVFEVAFTFAPNFLLANIEKDLRTKLQTPSPRLPLYNLSKLKRINSGGEANLVELGDQLLLTLEEARSEFTGIIAPGFGMTETCAGCIYNKQFPFNDAGKEFGTLGHPSNEIYLRIVDENDQILPAGSCGNLEISCPQLFKGYYNNPEANEQAFTKDGWFRTGDTANITNGALELVGRTKDSIILRGVNYYSNELEAALQSIHGIVPTFVAVCPIRPKGSQTEQIAVFYLPSFPLSDEEALLRTHSSIQQKIILYCSQAPHVVSPLSKSILTKNSLGKLSRGKLRQRYEKG</sequence>
<dbReference type="Pfam" id="PF00501">
    <property type="entry name" value="AMP-binding"/>
    <property type="match status" value="1"/>
</dbReference>
<dbReference type="PROSITE" id="PS00455">
    <property type="entry name" value="AMP_BINDING"/>
    <property type="match status" value="1"/>
</dbReference>
<accession>A0ABR2VMG2</accession>
<dbReference type="SUPFAM" id="SSF56801">
    <property type="entry name" value="Acetyl-CoA synthetase-like"/>
    <property type="match status" value="1"/>
</dbReference>
<gene>
    <name evidence="2" type="ORF">K7432_015867</name>
</gene>